<reference evidence="1 2" key="1">
    <citation type="submission" date="2021-01" db="EMBL/GenBank/DDBJ databases">
        <title>Whole genome shotgun sequence of Catellatospora citrea NBRC 14495.</title>
        <authorList>
            <person name="Komaki H."/>
            <person name="Tamura T."/>
        </authorList>
    </citation>
    <scope>NUCLEOTIDE SEQUENCE [LARGE SCALE GENOMIC DNA]</scope>
    <source>
        <strain evidence="1 2">NBRC 14495</strain>
    </source>
</reference>
<comment type="caution">
    <text evidence="1">The sequence shown here is derived from an EMBL/GenBank/DDBJ whole genome shotgun (WGS) entry which is preliminary data.</text>
</comment>
<keyword evidence="2" id="KW-1185">Reference proteome</keyword>
<evidence type="ECO:0000313" key="2">
    <source>
        <dbReference type="Proteomes" id="UP000659904"/>
    </source>
</evidence>
<proteinExistence type="predicted"/>
<gene>
    <name evidence="1" type="ORF">Cci01nite_40940</name>
</gene>
<name>A0A8J3KL07_9ACTN</name>
<dbReference type="SUPFAM" id="SSF52540">
    <property type="entry name" value="P-loop containing nucleoside triphosphate hydrolases"/>
    <property type="match status" value="1"/>
</dbReference>
<protein>
    <submittedName>
        <fullName evidence="1">Uncharacterized protein</fullName>
    </submittedName>
</protein>
<dbReference type="InterPro" id="IPR027417">
    <property type="entry name" value="P-loop_NTPase"/>
</dbReference>
<evidence type="ECO:0000313" key="1">
    <source>
        <dbReference type="EMBL" id="GIF99000.1"/>
    </source>
</evidence>
<accession>A0A8J3KL07</accession>
<dbReference type="EMBL" id="BONH01000018">
    <property type="protein sequence ID" value="GIF99000.1"/>
    <property type="molecule type" value="Genomic_DNA"/>
</dbReference>
<dbReference type="Proteomes" id="UP000659904">
    <property type="component" value="Unassembled WGS sequence"/>
</dbReference>
<dbReference type="RefSeq" id="WP_147432938.1">
    <property type="nucleotide sequence ID" value="NZ_BONH01000018.1"/>
</dbReference>
<organism evidence="1 2">
    <name type="scientific">Catellatospora citrea</name>
    <dbReference type="NCBI Taxonomy" id="53366"/>
    <lineage>
        <taxon>Bacteria</taxon>
        <taxon>Bacillati</taxon>
        <taxon>Actinomycetota</taxon>
        <taxon>Actinomycetes</taxon>
        <taxon>Micromonosporales</taxon>
        <taxon>Micromonosporaceae</taxon>
        <taxon>Catellatospora</taxon>
    </lineage>
</organism>
<sequence length="1402" mass="157140">MPLLPEINYEHIRGKAPSGSRRDGFEELCNQLMVYGGLVEWPLDTTFATFGNPDGGREGRGKLPSGETWAWQAKYLFRLDDDEFKQIDKSVQRVLSTEPDLARYYIILPYNPPAGDTEKATSAWTKWNNHVEKSEKAAAAAGLTVTFEYIGDTQLNERLLQPSQAGRLRYWFDLDCFSDERFQKIAKDAADDADGRYTQELNVELPIAAVFDGLARTPTFEHMVRMRLAAVRKAVGTYGLTMPAERPDLFKPAVEAVEHCINSLEATMAQTIAQSRRPDGTLPDLKPALAALGESVDDVARLLREYCLRRGGYSLLADSLYSQTNALRSAADALGSFVRGRAWRAYGENVILITGTGGAGKTHLLCDLACSRTDAGLPTIIALGEKFERGPIESDLGRIIGFNSPAGQLLAAFDVACQTADEIGLVIIDGLNETTDKELWSVYLRSFLSTAASYTHLRVVLSCRTEFLPDTLPEDISRRLVAFEHTGFEEVPLEAIKQFLEWYGIDRPSFPMLDHEFTNPLFLKLLCTTLQERGERRFPRAGIGTSWIYDSFLDAMNARLAARKRCDYDRRDALVSRAVEQIAGVMSAKGRRLAKDDVEQITNALLPHRTWSLGLLNGLLKEAILSDLVIDRQTYIRFGYERLGDIALAKLIAAKDTAQVTIDAAALAQRWHANAGVLQALASVLPETHALELVDVLAISPIEFHPYAHTDFLHSLAWRAPEAVSSRTEDILLALQTNPDHTDAANNALLQVATVPDHRLNAEWLHRRLAATPLAQRDAAWSWFCDRQEEFDGHLPVIIDWAWSDASASATDHSRRLTAMVLAWTLSSSHRPTRDNATKALIVLLEKTPDVYSAVLPLFADTDDYIEERLLAVGCGIAQRTRDDQTATTVAEAVRRYTTGRGYWPENYLSRDYARRAIEPALERGWKPGDEDLAALVRPPYVSTWDPRCRSAAEIDKMSGRPDYRYSPVSHPVTSDFDDYRKYVIDSAVRSFKLDRDIDADRIGRILFDKALELGWTPELFATIDRHLPQQSSPDGKKHEGYAQKYIWTAFKQLVGRMTDRYPLNPNNRGDGRVQYRDPSDLRGYDIDPTVTLRRAENRTYADTPATWYAPADVEFPVHLDPDWAVNDQHTPRVDRLISCTDAAGQTWLVLEGHYQWSQAQNPEDAAAELPRHTVWAQIRSYLIPTADVPAWKKWAKDQNFYGRWMPESGSPTGLLLADHPHRSDWPHLDADEHAWLTRKLPADLVITTTRYGGANDWDQSHSKHLYTFMPSTAFCQALGLSQVGEFQWGDRGKTLVESFAARTPGPDSVHVASEALGTALRQQGRQLLWTILASKETGSADHRQPERGQPVFRTYSASYLFDGTSIHLLDAVARTLHAGGKVSRKKRWSISIEIPLGGLSQ</sequence>